<reference evidence="2 3" key="1">
    <citation type="journal article" date="2019" name="Int. J. Syst. Evol. Microbiol.">
        <title>The Global Catalogue of Microorganisms (GCM) 10K type strain sequencing project: providing services to taxonomists for standard genome sequencing and annotation.</title>
        <authorList>
            <consortium name="The Broad Institute Genomics Platform"/>
            <consortium name="The Broad Institute Genome Sequencing Center for Infectious Disease"/>
            <person name="Wu L."/>
            <person name="Ma J."/>
        </authorList>
    </citation>
    <scope>NUCLEOTIDE SEQUENCE [LARGE SCALE GENOMIC DNA]</scope>
    <source>
        <strain evidence="2 3">JCM 8201</strain>
    </source>
</reference>
<sequence length="739" mass="76313">MLGASTLALLLVVTLVVVKATQRDTGSWQLAGEEFAADPVARSDGRDQELRSVASVGRLTVAVGGERSVLGYRAVFLVSPDGGRTFASARVRTPSGEPAPLDDVPSFVAGSPAGWTALGRSVAGGTVVWTSPDGRIWTRQPDQAGQPFAAQDRVRALTRYAQGFIATGGTTAKGDHSDTAPVVWLSQDGRSWRRVTGWQLHPPAKGTLEFTEVAAVSGAIVLRGVAEKGAEVTWRSVDAAATWQEFVPPKPKDSKGLRLAATAGALHVIRQVKDGAKLYSSADGQEWTEGPALEAPGLESVQGLAGEGGALTASVVTDRRLDLLASKDGAAWAPAGSLALLEGREVTGLSSVEGGAVITGRDTGGDDVNALLAVRDTAGGEIPAKISGLVVPDKSVTALAQRGGTVMAVGSTNGDASVWLSSDGRSWRRAKGGTLARPGTQRLHGVTAGDAGWLAVGADTTGRPMVVTSQDGTDWIQADREEIFAADEDTPVTAHATVSGPGGYVVVGDSGDSAITWHSTDLKTWERGAGASGDNLEGAPTTRRWMRSVAAGQFGFVAAGGVTDPEAYGGVFVRRPTVWASPDGRKWILTRLPLPTGVNEGWLTHIVAKDDLLVASGTAVVADGARTWSLTYLSSDGGRTWQAVELPAETGQNVTVTAMTVTSKGVLVAGTVGRPRDVMLWSTRDGRSWSRSRPSGLGANGPGDQLLTAVTAAGGSLIGVGANAAGGEDQPTLLVRPDE</sequence>
<comment type="caution">
    <text evidence="2">The sequence shown here is derived from an EMBL/GenBank/DDBJ whole genome shotgun (WGS) entry which is preliminary data.</text>
</comment>
<dbReference type="InterPro" id="IPR015943">
    <property type="entry name" value="WD40/YVTN_repeat-like_dom_sf"/>
</dbReference>
<dbReference type="Gene3D" id="2.130.10.10">
    <property type="entry name" value="YVTN repeat-like/Quinoprotein amine dehydrogenase"/>
    <property type="match status" value="1"/>
</dbReference>
<evidence type="ECO:0000259" key="1">
    <source>
        <dbReference type="Pfam" id="PF25852"/>
    </source>
</evidence>
<name>A0ABN3U4E0_9ACTN</name>
<accession>A0ABN3U4E0</accession>
<dbReference type="SUPFAM" id="SSF50939">
    <property type="entry name" value="Sialidases"/>
    <property type="match status" value="2"/>
</dbReference>
<dbReference type="Proteomes" id="UP001501842">
    <property type="component" value="Unassembled WGS sequence"/>
</dbReference>
<dbReference type="InterPro" id="IPR036278">
    <property type="entry name" value="Sialidase_sf"/>
</dbReference>
<evidence type="ECO:0000313" key="2">
    <source>
        <dbReference type="EMBL" id="GAA2723345.1"/>
    </source>
</evidence>
<gene>
    <name evidence="2" type="ORF">GCM10010439_18370</name>
</gene>
<organism evidence="2 3">
    <name type="scientific">Actinocorallia aurantiaca</name>
    <dbReference type="NCBI Taxonomy" id="46204"/>
    <lineage>
        <taxon>Bacteria</taxon>
        <taxon>Bacillati</taxon>
        <taxon>Actinomycetota</taxon>
        <taxon>Actinomycetes</taxon>
        <taxon>Streptosporangiales</taxon>
        <taxon>Thermomonosporaceae</taxon>
        <taxon>Actinocorallia</taxon>
    </lineage>
</organism>
<dbReference type="SUPFAM" id="SSF110296">
    <property type="entry name" value="Oligoxyloglucan reducing end-specific cellobiohydrolase"/>
    <property type="match status" value="1"/>
</dbReference>
<dbReference type="InterPro" id="IPR058667">
    <property type="entry name" value="DUF6242_C"/>
</dbReference>
<dbReference type="Pfam" id="PF25852">
    <property type="entry name" value="DUF6242_C"/>
    <property type="match status" value="1"/>
</dbReference>
<evidence type="ECO:0000313" key="3">
    <source>
        <dbReference type="Proteomes" id="UP001501842"/>
    </source>
</evidence>
<dbReference type="EMBL" id="BAAATZ010000006">
    <property type="protein sequence ID" value="GAA2723345.1"/>
    <property type="molecule type" value="Genomic_DNA"/>
</dbReference>
<keyword evidence="3" id="KW-1185">Reference proteome</keyword>
<proteinExistence type="predicted"/>
<feature type="domain" description="DUF6242" evidence="1">
    <location>
        <begin position="243"/>
        <end position="499"/>
    </location>
</feature>
<protein>
    <recommendedName>
        <fullName evidence="1">DUF6242 domain-containing protein</fullName>
    </recommendedName>
</protein>